<reference evidence="1 2" key="1">
    <citation type="submission" date="2023-10" db="EMBL/GenBank/DDBJ databases">
        <title>Complete Genome Sequence of Limnobacter thiooxidans CS-K2T, Isolated from freshwater lake sediments in Bavaria, Germany.</title>
        <authorList>
            <person name="Naruki M."/>
            <person name="Watanabe A."/>
            <person name="Warashina T."/>
            <person name="Morita T."/>
            <person name="Arakawa K."/>
        </authorList>
    </citation>
    <scope>NUCLEOTIDE SEQUENCE [LARGE SCALE GENOMIC DNA]</scope>
    <source>
        <strain evidence="1 2">CS-K2</strain>
    </source>
</reference>
<dbReference type="AlphaFoldDB" id="A0AA86IZJ4"/>
<sequence length="96" mass="10926">MAGLGAFTMFQTQDKLGEKLVLQTWLTLIFRPYNCRANKVTETLHDSILNFNLAKFVTELGNQITVAFQKCLLKLRIRHHRGIKKQPGGEGINRIA</sequence>
<evidence type="ECO:0000313" key="1">
    <source>
        <dbReference type="EMBL" id="BET25066.1"/>
    </source>
</evidence>
<accession>A0AA86IZJ4</accession>
<dbReference type="Proteomes" id="UP001329151">
    <property type="component" value="Chromosome"/>
</dbReference>
<dbReference type="KEGG" id="lto:RGQ30_05670"/>
<proteinExistence type="predicted"/>
<protein>
    <submittedName>
        <fullName evidence="1">Uncharacterized protein</fullName>
    </submittedName>
</protein>
<keyword evidence="2" id="KW-1185">Reference proteome</keyword>
<evidence type="ECO:0000313" key="2">
    <source>
        <dbReference type="Proteomes" id="UP001329151"/>
    </source>
</evidence>
<name>A0AA86IZJ4_9BURK</name>
<organism evidence="1 2">
    <name type="scientific">Limnobacter thiooxidans</name>
    <dbReference type="NCBI Taxonomy" id="131080"/>
    <lineage>
        <taxon>Bacteria</taxon>
        <taxon>Pseudomonadati</taxon>
        <taxon>Pseudomonadota</taxon>
        <taxon>Betaproteobacteria</taxon>
        <taxon>Burkholderiales</taxon>
        <taxon>Burkholderiaceae</taxon>
        <taxon>Limnobacter</taxon>
    </lineage>
</organism>
<gene>
    <name evidence="1" type="ORF">RGQ30_05670</name>
</gene>
<dbReference type="EMBL" id="AP028947">
    <property type="protein sequence ID" value="BET25066.1"/>
    <property type="molecule type" value="Genomic_DNA"/>
</dbReference>